<protein>
    <submittedName>
        <fullName evidence="2">DUF2155 domain-containing protein</fullName>
    </submittedName>
</protein>
<feature type="chain" id="PRO_5046757191" evidence="1">
    <location>
        <begin position="21"/>
        <end position="127"/>
    </location>
</feature>
<keyword evidence="1" id="KW-0732">Signal</keyword>
<proteinExistence type="predicted"/>
<accession>A0ABX0W5K2</accession>
<dbReference type="EMBL" id="QHLQ01000002">
    <property type="protein sequence ID" value="NIZ59922.1"/>
    <property type="molecule type" value="Genomic_DNA"/>
</dbReference>
<evidence type="ECO:0000256" key="1">
    <source>
        <dbReference type="SAM" id="SignalP"/>
    </source>
</evidence>
<dbReference type="RefSeq" id="WP_167682103.1">
    <property type="nucleotide sequence ID" value="NZ_QHLQ01000002.1"/>
</dbReference>
<sequence length="127" mass="13282">MKRLFSGLLIGALAIAPAWAQEDAVPASGAVSAAGAVVRGLDKVNGHTADAEIQTGGSAELFGLLVTLSDCRYPADNPTGDAYAFLTIREPDTGTVQFEGWMIASSPALSALDHSRYDVWVLRCSIS</sequence>
<evidence type="ECO:0000313" key="2">
    <source>
        <dbReference type="EMBL" id="NIZ59922.1"/>
    </source>
</evidence>
<organism evidence="2 3">
    <name type="scientific">Parasedimentitalea denitrificans</name>
    <dbReference type="NCBI Taxonomy" id="2211118"/>
    <lineage>
        <taxon>Bacteria</taxon>
        <taxon>Pseudomonadati</taxon>
        <taxon>Pseudomonadota</taxon>
        <taxon>Alphaproteobacteria</taxon>
        <taxon>Rhodobacterales</taxon>
        <taxon>Paracoccaceae</taxon>
        <taxon>Parasedimentitalea</taxon>
    </lineage>
</organism>
<evidence type="ECO:0000313" key="3">
    <source>
        <dbReference type="Proteomes" id="UP001429564"/>
    </source>
</evidence>
<feature type="signal peptide" evidence="1">
    <location>
        <begin position="1"/>
        <end position="20"/>
    </location>
</feature>
<keyword evidence="3" id="KW-1185">Reference proteome</keyword>
<gene>
    <name evidence="2" type="ORF">DL239_02905</name>
</gene>
<dbReference type="InterPro" id="IPR019225">
    <property type="entry name" value="DUF2155"/>
</dbReference>
<dbReference type="Proteomes" id="UP001429564">
    <property type="component" value="Unassembled WGS sequence"/>
</dbReference>
<name>A0ABX0W5K2_9RHOB</name>
<reference evidence="2 3" key="1">
    <citation type="submission" date="2018-05" db="EMBL/GenBank/DDBJ databases">
        <authorList>
            <person name="Zhang Y.-J."/>
        </authorList>
    </citation>
    <scope>NUCLEOTIDE SEQUENCE [LARGE SCALE GENOMIC DNA]</scope>
    <source>
        <strain evidence="2 3">CY04</strain>
    </source>
</reference>
<dbReference type="Pfam" id="PF09923">
    <property type="entry name" value="DUF2155"/>
    <property type="match status" value="1"/>
</dbReference>
<comment type="caution">
    <text evidence="2">The sequence shown here is derived from an EMBL/GenBank/DDBJ whole genome shotgun (WGS) entry which is preliminary data.</text>
</comment>